<dbReference type="InterPro" id="IPR002713">
    <property type="entry name" value="FF_domain"/>
</dbReference>
<keyword evidence="8 12" id="KW-0472">Membrane</keyword>
<keyword evidence="16" id="KW-1185">Reference proteome</keyword>
<dbReference type="SMART" id="SM00441">
    <property type="entry name" value="FF"/>
    <property type="match status" value="4"/>
</dbReference>
<comment type="similarity">
    <text evidence="2">Belongs to the nicastrin family.</text>
</comment>
<dbReference type="SUPFAM" id="SSF53187">
    <property type="entry name" value="Zn-dependent exopeptidases"/>
    <property type="match status" value="1"/>
</dbReference>
<evidence type="ECO:0000256" key="1">
    <source>
        <dbReference type="ARBA" id="ARBA00004389"/>
    </source>
</evidence>
<evidence type="ECO:0000256" key="9">
    <source>
        <dbReference type="ARBA" id="ARBA00023180"/>
    </source>
</evidence>
<feature type="domain" description="WW" evidence="13">
    <location>
        <begin position="124"/>
        <end position="151"/>
    </location>
</feature>
<evidence type="ECO:0000259" key="14">
    <source>
        <dbReference type="PROSITE" id="PS51676"/>
    </source>
</evidence>
<feature type="region of interest" description="Disordered" evidence="11">
    <location>
        <begin position="618"/>
        <end position="673"/>
    </location>
</feature>
<evidence type="ECO:0000256" key="6">
    <source>
        <dbReference type="ARBA" id="ARBA00022824"/>
    </source>
</evidence>
<dbReference type="FunFam" id="1.10.10.440:FF:000002">
    <property type="entry name" value="pre-mRNA-processing factor 40 homolog A isoform X1"/>
    <property type="match status" value="1"/>
</dbReference>
<organism evidence="15 16">
    <name type="scientific">Heterodera schachtii</name>
    <name type="common">Sugarbeet cyst nematode worm</name>
    <name type="synonym">Tylenchus schachtii</name>
    <dbReference type="NCBI Taxonomy" id="97005"/>
    <lineage>
        <taxon>Eukaryota</taxon>
        <taxon>Metazoa</taxon>
        <taxon>Ecdysozoa</taxon>
        <taxon>Nematoda</taxon>
        <taxon>Chromadorea</taxon>
        <taxon>Rhabditida</taxon>
        <taxon>Tylenchina</taxon>
        <taxon>Tylenchomorpha</taxon>
        <taxon>Tylenchoidea</taxon>
        <taxon>Heteroderidae</taxon>
        <taxon>Heteroderinae</taxon>
        <taxon>Heterodera</taxon>
    </lineage>
</organism>
<dbReference type="PROSITE" id="PS50020">
    <property type="entry name" value="WW_DOMAIN_2"/>
    <property type="match status" value="2"/>
</dbReference>
<evidence type="ECO:0000256" key="3">
    <source>
        <dbReference type="ARBA" id="ARBA00022692"/>
    </source>
</evidence>
<dbReference type="InterPro" id="IPR007484">
    <property type="entry name" value="Peptidase_M28"/>
</dbReference>
<dbReference type="GO" id="GO:0005789">
    <property type="term" value="C:endoplasmic reticulum membrane"/>
    <property type="evidence" value="ECO:0007669"/>
    <property type="project" value="UniProtKB-SubCell"/>
</dbReference>
<dbReference type="CDD" id="cd03882">
    <property type="entry name" value="M28_nicalin_like"/>
    <property type="match status" value="1"/>
</dbReference>
<dbReference type="InterPro" id="IPR016574">
    <property type="entry name" value="Nicalin"/>
</dbReference>
<dbReference type="Gene3D" id="1.10.10.440">
    <property type="entry name" value="FF domain"/>
    <property type="match status" value="4"/>
</dbReference>
<keyword evidence="9" id="KW-0325">Glycoprotein</keyword>
<sequence length="1226" mass="140447">MLPFGSQFIGGQPTAPNLLFITSTTTTPAAANIIVSNVLSVPSLNFPQLPSGPQPPPQPMLIAPNILNEIKAESSAGVSNGTSVWSQHTADDGRIYYYNKATKVSSWTKPDDLKTKEEKELSVWKEYKTPEGKPYYYNTQTKVTTWSKPEALNKAMEATLKTLVVKKSDEPIEAKEITQKKEEEDDSEYNLKKRQVEKFREMLQDKCNEKRINTNMNWEQASKYIQNDPRYKILAKVSEKKQVFNAWKTQRYKEERDERRFAIKMAKEGLEKWLMAHPRMKPTLRYHKAEGIFAMELQWKVVTEPERREIFEDVKIALAKKDTEQKKALKERNIKALSDILDGIDKIDYRTTWAEAQRILIENPSFAKDTTLQGMDKEDALVVFQKHIKLSEEQYVKEKQLEAKRIKRQERKTREAFIQLLHELHDRALVTPASSWAQLYPMISADQRFENMLLTNGSTALDLFKFYVDELRTKYHEDRKTIKEFLEFKKITFDESTTFDAFRQWVKEGPNSDQLDPVNVKLCFNDLCDRILMKKKEAERDELKKQKRAELAFWDLLRSLSPAVGPNSDWEQIKEQLKESGQLETTAEEEQLKRPFFDSFVKSLQDICGHYHSAVSSSSKKRKKEKRKKYEQENASDSEETPTKAKKRRRKEERSDEEEEEAEKKRRRKKRSKKSELQITMSDELLDALRNIFLLFWFCCVFTGVFVIGSNYGLEKFEIDIKAFRLQQFEASGKSYGSKAWKVLNDVVSINESVLRKCAVIPWKELVTIDFEAKFQSTPVGAVLIILPNDLGKLSVDETSTFLDIEQRFATLHTELAVYFAEDSPLLRILLKSVQSAPGNAPTALQQFWSALMADNFQIASSNGASSNVASNKVFNVIAHLNAAERGRPYLFIVAHYDTYGIIPSLGIGSDSNGSGTAVLLELLAILSQIYSLPSHKARYNLVFVLSAGGKFSYQGSRSFIDDFNERHSDERIALAICLDSLARGDSLFVHASKIPSDETKAFRFIQTLRHFANRPVELISKKISLASDRLAWEHEIYNIRRIHAVTISHFSNHSDPFRNSLLDIPTSLDFSVLEDNAKLIANALVSFVFDLDSRLCNNAKENNLACSLLNDAVEVDPKRLKAWVSMFGSKSRPIVVSQHQLVTNLFEVVKRLAHSAHVSEIVVNDFALYDIVEDTLTATIVKPAIFELILASCICIYLYFLYCLSMHAQFAAEATALRIRRILSQ</sequence>
<name>A0ABD2HW95_HETSC</name>
<dbReference type="Gene3D" id="3.40.630.10">
    <property type="entry name" value="Zn peptidases"/>
    <property type="match status" value="1"/>
</dbReference>
<evidence type="ECO:0000313" key="16">
    <source>
        <dbReference type="Proteomes" id="UP001620645"/>
    </source>
</evidence>
<dbReference type="EMBL" id="JBICCN010000373">
    <property type="protein sequence ID" value="KAL3072649.1"/>
    <property type="molecule type" value="Genomic_DNA"/>
</dbReference>
<reference evidence="15 16" key="1">
    <citation type="submission" date="2024-10" db="EMBL/GenBank/DDBJ databases">
        <authorList>
            <person name="Kim D."/>
        </authorList>
    </citation>
    <scope>NUCLEOTIDE SEQUENCE [LARGE SCALE GENOMIC DNA]</scope>
    <source>
        <strain evidence="15">Taebaek</strain>
    </source>
</reference>
<evidence type="ECO:0000256" key="8">
    <source>
        <dbReference type="ARBA" id="ARBA00023136"/>
    </source>
</evidence>
<proteinExistence type="inferred from homology"/>
<evidence type="ECO:0000256" key="10">
    <source>
        <dbReference type="ARBA" id="ARBA00034873"/>
    </source>
</evidence>
<keyword evidence="7 12" id="KW-1133">Transmembrane helix</keyword>
<evidence type="ECO:0000256" key="2">
    <source>
        <dbReference type="ARBA" id="ARBA00007717"/>
    </source>
</evidence>
<dbReference type="PROSITE" id="PS51676">
    <property type="entry name" value="FF"/>
    <property type="match status" value="2"/>
</dbReference>
<dbReference type="SUPFAM" id="SSF51045">
    <property type="entry name" value="WW domain"/>
    <property type="match status" value="2"/>
</dbReference>
<gene>
    <name evidence="15" type="ORF">niasHS_017623</name>
</gene>
<keyword evidence="3 12" id="KW-0812">Transmembrane</keyword>
<comment type="subcellular location">
    <subcellularLocation>
        <location evidence="1">Endoplasmic reticulum membrane</location>
        <topology evidence="1">Single-pass membrane protein</topology>
    </subcellularLocation>
</comment>
<feature type="domain" description="WW" evidence="13">
    <location>
        <begin position="85"/>
        <end position="112"/>
    </location>
</feature>
<evidence type="ECO:0000256" key="7">
    <source>
        <dbReference type="ARBA" id="ARBA00022989"/>
    </source>
</evidence>
<dbReference type="InterPro" id="IPR036517">
    <property type="entry name" value="FF_domain_sf"/>
</dbReference>
<evidence type="ECO:0000256" key="5">
    <source>
        <dbReference type="ARBA" id="ARBA00022737"/>
    </source>
</evidence>
<dbReference type="Pfam" id="PF04389">
    <property type="entry name" value="Peptidase_M28"/>
    <property type="match status" value="1"/>
</dbReference>
<keyword evidence="6" id="KW-0256">Endoplasmic reticulum</keyword>
<dbReference type="Gene3D" id="2.20.70.10">
    <property type="match status" value="2"/>
</dbReference>
<dbReference type="InterPro" id="IPR036020">
    <property type="entry name" value="WW_dom_sf"/>
</dbReference>
<protein>
    <recommendedName>
        <fullName evidence="10">BOS complex subunit NCLN</fullName>
    </recommendedName>
</protein>
<keyword evidence="5" id="KW-0677">Repeat</keyword>
<feature type="compositionally biased region" description="Basic residues" evidence="11">
    <location>
        <begin position="619"/>
        <end position="629"/>
    </location>
</feature>
<keyword evidence="4" id="KW-0732">Signal</keyword>
<comment type="caution">
    <text evidence="15">The sequence shown here is derived from an EMBL/GenBank/DDBJ whole genome shotgun (WGS) entry which is preliminary data.</text>
</comment>
<feature type="domain" description="FF" evidence="14">
    <location>
        <begin position="192"/>
        <end position="250"/>
    </location>
</feature>
<dbReference type="PANTHER" id="PTHR31826">
    <property type="entry name" value="NICALIN"/>
    <property type="match status" value="1"/>
</dbReference>
<dbReference type="SMART" id="SM00456">
    <property type="entry name" value="WW"/>
    <property type="match status" value="2"/>
</dbReference>
<dbReference type="Proteomes" id="UP001620645">
    <property type="component" value="Unassembled WGS sequence"/>
</dbReference>
<evidence type="ECO:0000256" key="11">
    <source>
        <dbReference type="SAM" id="MobiDB-lite"/>
    </source>
</evidence>
<accession>A0ABD2HW95</accession>
<dbReference type="CDD" id="cd00201">
    <property type="entry name" value="WW"/>
    <property type="match status" value="2"/>
</dbReference>
<evidence type="ECO:0000256" key="12">
    <source>
        <dbReference type="SAM" id="Phobius"/>
    </source>
</evidence>
<evidence type="ECO:0000256" key="4">
    <source>
        <dbReference type="ARBA" id="ARBA00022729"/>
    </source>
</evidence>
<dbReference type="PROSITE" id="PS01159">
    <property type="entry name" value="WW_DOMAIN_1"/>
    <property type="match status" value="2"/>
</dbReference>
<dbReference type="Pfam" id="PF00397">
    <property type="entry name" value="WW"/>
    <property type="match status" value="2"/>
</dbReference>
<dbReference type="Pfam" id="PF01846">
    <property type="entry name" value="FF"/>
    <property type="match status" value="2"/>
</dbReference>
<dbReference type="AlphaFoldDB" id="A0ABD2HW95"/>
<dbReference type="SUPFAM" id="SSF81698">
    <property type="entry name" value="FF domain"/>
    <property type="match status" value="4"/>
</dbReference>
<feature type="domain" description="FF" evidence="14">
    <location>
        <begin position="409"/>
        <end position="470"/>
    </location>
</feature>
<feature type="transmembrane region" description="Helical" evidence="12">
    <location>
        <begin position="1185"/>
        <end position="1203"/>
    </location>
</feature>
<dbReference type="InterPro" id="IPR001202">
    <property type="entry name" value="WW_dom"/>
</dbReference>
<evidence type="ECO:0000259" key="13">
    <source>
        <dbReference type="PROSITE" id="PS50020"/>
    </source>
</evidence>
<dbReference type="Pfam" id="PF25432">
    <property type="entry name" value="FF_PRPF40A"/>
    <property type="match status" value="1"/>
</dbReference>
<evidence type="ECO:0000313" key="15">
    <source>
        <dbReference type="EMBL" id="KAL3072649.1"/>
    </source>
</evidence>
<dbReference type="FunFam" id="1.10.10.440:FF:000003">
    <property type="entry name" value="Pre-mRNA processing factor 40 homolog A"/>
    <property type="match status" value="1"/>
</dbReference>